<reference evidence="2" key="1">
    <citation type="submission" date="2020-05" db="EMBL/GenBank/DDBJ databases">
        <authorList>
            <person name="Chiriac C."/>
            <person name="Salcher M."/>
            <person name="Ghai R."/>
            <person name="Kavagutti S V."/>
        </authorList>
    </citation>
    <scope>NUCLEOTIDE SEQUENCE</scope>
</reference>
<evidence type="ECO:0000313" key="2">
    <source>
        <dbReference type="EMBL" id="CAB4866738.1"/>
    </source>
</evidence>
<name>A0A6J7DBX0_9ZZZZ</name>
<keyword evidence="1" id="KW-0812">Transmembrane</keyword>
<dbReference type="EMBL" id="CAFBLP010000010">
    <property type="protein sequence ID" value="CAB4866738.1"/>
    <property type="molecule type" value="Genomic_DNA"/>
</dbReference>
<proteinExistence type="predicted"/>
<gene>
    <name evidence="2" type="ORF">UFOPK3376_00580</name>
</gene>
<organism evidence="2">
    <name type="scientific">freshwater metagenome</name>
    <dbReference type="NCBI Taxonomy" id="449393"/>
    <lineage>
        <taxon>unclassified sequences</taxon>
        <taxon>metagenomes</taxon>
        <taxon>ecological metagenomes</taxon>
    </lineage>
</organism>
<dbReference type="AlphaFoldDB" id="A0A6J7DBX0"/>
<sequence>MRRRSGRRGRGAGFTLVELVVMIAITGVITTSLVNGIVVVLRSNVAVSTRTDDSGDLLQLATWFPQDVNSTPAATAIGTGVELGDLTAGCATADVGVGLLRLTWSEQTGTGATDTYRVSYRSLTTGTVASLLRVSCKNFGTASTNTASRSVPLFADGSLPFTLTAVGSTVTMSVTQHAGTSAQKVVQIDAVSRNPSIATLPDAPAAPPPSIMTLSTDSVDAGNAMTAEFSRFAASEAITVYLDYTHSTSVAAGSIGSGVADSSGSTTGVRLSIPLSAVNGPHQVFAIGNAGSFVAGSIWVNNGTIELAQGGVAQVTPGATIDADVHGFDVNDLVTFLLDSNTVIGTVTVKHNTPASALLVPVTTSGGLHVISAIGTSGRRAVSGPFTVLTTLALLPTTVPESMVTSAVVYGFHAGEAISYHLDSATGAVLATSTADMDGYNHATLTIPPFTTAGAHVIEAVGDGNSSGAALLNVTTSVRAFTVTPNQATVTAGGYALLTLQATINGVNDPTLTGAQPIVVSGPSNSPNGRSPATFPSSATFVAGTATISVNLVNAIPTKITVTDIAAPVRTGESLAMTVTAAPAAALAFAVACPQPITNNWNSGVTVSDQFGNVVSGAAVTLTFSPAIGSNASVRALSGWPTITANIAYGSVTNASGSTASFTATGPTGNGHKPSVLVTASTAALSTSCTVTS</sequence>
<evidence type="ECO:0000256" key="1">
    <source>
        <dbReference type="SAM" id="Phobius"/>
    </source>
</evidence>
<feature type="transmembrane region" description="Helical" evidence="1">
    <location>
        <begin position="12"/>
        <end position="41"/>
    </location>
</feature>
<accession>A0A6J7DBX0</accession>
<dbReference type="InterPro" id="IPR012902">
    <property type="entry name" value="N_methyl_site"/>
</dbReference>
<keyword evidence="1" id="KW-0472">Membrane</keyword>
<protein>
    <submittedName>
        <fullName evidence="2">Unannotated protein</fullName>
    </submittedName>
</protein>
<keyword evidence="1" id="KW-1133">Transmembrane helix</keyword>
<dbReference type="PROSITE" id="PS00409">
    <property type="entry name" value="PROKAR_NTER_METHYL"/>
    <property type="match status" value="1"/>
</dbReference>